<evidence type="ECO:0000313" key="1">
    <source>
        <dbReference type="EMBL" id="KAK7479207.1"/>
    </source>
</evidence>
<feature type="non-terminal residue" evidence="1">
    <location>
        <position position="1"/>
    </location>
</feature>
<protein>
    <submittedName>
        <fullName evidence="1">Uncharacterized protein</fullName>
    </submittedName>
</protein>
<keyword evidence="2" id="KW-1185">Reference proteome</keyword>
<name>A0ABD0JX13_9CAEN</name>
<dbReference type="EMBL" id="JACVVK020000308">
    <property type="protein sequence ID" value="KAK7479207.1"/>
    <property type="molecule type" value="Genomic_DNA"/>
</dbReference>
<reference evidence="1 2" key="1">
    <citation type="journal article" date="2023" name="Sci. Data">
        <title>Genome assembly of the Korean intertidal mud-creeper Batillaria attramentaria.</title>
        <authorList>
            <person name="Patra A.K."/>
            <person name="Ho P.T."/>
            <person name="Jun S."/>
            <person name="Lee S.J."/>
            <person name="Kim Y."/>
            <person name="Won Y.J."/>
        </authorList>
    </citation>
    <scope>NUCLEOTIDE SEQUENCE [LARGE SCALE GENOMIC DNA]</scope>
    <source>
        <strain evidence="1">Wonlab-2016</strain>
    </source>
</reference>
<dbReference type="Proteomes" id="UP001519460">
    <property type="component" value="Unassembled WGS sequence"/>
</dbReference>
<feature type="non-terminal residue" evidence="1">
    <location>
        <position position="53"/>
    </location>
</feature>
<sequence>KNWRVGKTLQPVLAVPSSSESFMIWMIFLHQKRLFHLPSVSSPLHEAGAFPVL</sequence>
<proteinExistence type="predicted"/>
<organism evidence="1 2">
    <name type="scientific">Batillaria attramentaria</name>
    <dbReference type="NCBI Taxonomy" id="370345"/>
    <lineage>
        <taxon>Eukaryota</taxon>
        <taxon>Metazoa</taxon>
        <taxon>Spiralia</taxon>
        <taxon>Lophotrochozoa</taxon>
        <taxon>Mollusca</taxon>
        <taxon>Gastropoda</taxon>
        <taxon>Caenogastropoda</taxon>
        <taxon>Sorbeoconcha</taxon>
        <taxon>Cerithioidea</taxon>
        <taxon>Batillariidae</taxon>
        <taxon>Batillaria</taxon>
    </lineage>
</organism>
<dbReference type="AlphaFoldDB" id="A0ABD0JX13"/>
<evidence type="ECO:0000313" key="2">
    <source>
        <dbReference type="Proteomes" id="UP001519460"/>
    </source>
</evidence>
<accession>A0ABD0JX13</accession>
<comment type="caution">
    <text evidence="1">The sequence shown here is derived from an EMBL/GenBank/DDBJ whole genome shotgun (WGS) entry which is preliminary data.</text>
</comment>
<gene>
    <name evidence="1" type="ORF">BaRGS_00029551</name>
</gene>